<dbReference type="RefSeq" id="WP_000818542.1">
    <property type="nucleotide sequence ID" value="NZ_CAUZGQ010000040.1"/>
</dbReference>
<dbReference type="GO" id="GO:0006355">
    <property type="term" value="P:regulation of DNA-templated transcription"/>
    <property type="evidence" value="ECO:0007669"/>
    <property type="project" value="InterPro"/>
</dbReference>
<proteinExistence type="predicted"/>
<evidence type="ECO:0000256" key="1">
    <source>
        <dbReference type="SAM" id="MobiDB-lite"/>
    </source>
</evidence>
<dbReference type="AlphaFoldDB" id="A0A0D5YHC1"/>
<dbReference type="EMBL" id="UFMQ01000003">
    <property type="protein sequence ID" value="SST19931.1"/>
    <property type="molecule type" value="Genomic_DNA"/>
</dbReference>
<sequence>MAEKLTASVTFKCTEEMKIKLERIARSRKLNGSSELMRIAAMDIIFEVEEMLNCLQMPIDLTTVTEDTRNTSDFELMPSPPLRDVTPKHTGTKKAQLREQLNLICHSTAKQ</sequence>
<reference evidence="3 5" key="3">
    <citation type="submission" date="2018-07" db="EMBL/GenBank/DDBJ databases">
        <authorList>
            <consortium name="Pathogen Informatics"/>
        </authorList>
    </citation>
    <scope>NUCLEOTIDE SEQUENCE [LARGE SCALE GENOMIC DNA]</scope>
    <source>
        <strain evidence="3 5">4300STDY7045823</strain>
    </source>
</reference>
<gene>
    <name evidence="2" type="ORF">ABUW_1402</name>
    <name evidence="3" type="ORF">SAMEA104305318_01110</name>
</gene>
<accession>A0A0D5YHC1</accession>
<name>A0A0D5YHC1_ACIBA</name>
<evidence type="ECO:0000313" key="3">
    <source>
        <dbReference type="EMBL" id="SST19931.1"/>
    </source>
</evidence>
<reference evidence="2 4" key="1">
    <citation type="journal article" date="2015" name="J. Bacteriol.">
        <title>Resources for Genetic and Genomic Analysis of Emerging Pathogen Acinetobacter baumannii.</title>
        <authorList>
            <person name="Gallagher L.A."/>
            <person name="Ramage E."/>
            <person name="Weiss E.J."/>
            <person name="Radey M."/>
            <person name="Hayden H.S."/>
            <person name="Held K.G."/>
            <person name="Huse H.K."/>
            <person name="Zurawski D.V."/>
            <person name="Brittnacher M.J."/>
            <person name="Manoil C."/>
        </authorList>
    </citation>
    <scope>NUCLEOTIDE SEQUENCE [LARGE SCALE GENOMIC DNA]</scope>
    <source>
        <strain evidence="2 4">AB5075-UW</strain>
    </source>
</reference>
<evidence type="ECO:0000313" key="2">
    <source>
        <dbReference type="EMBL" id="AKA31146.1"/>
    </source>
</evidence>
<dbReference type="EMBL" id="CP008706">
    <property type="protein sequence ID" value="AKA31146.1"/>
    <property type="molecule type" value="Genomic_DNA"/>
</dbReference>
<dbReference type="PATRIC" id="fig|470.1345.peg.1361"/>
<feature type="region of interest" description="Disordered" evidence="1">
    <location>
        <begin position="70"/>
        <end position="93"/>
    </location>
</feature>
<evidence type="ECO:0000313" key="4">
    <source>
        <dbReference type="Proteomes" id="UP000032746"/>
    </source>
</evidence>
<dbReference type="Proteomes" id="UP000252694">
    <property type="component" value="Unassembled WGS sequence"/>
</dbReference>
<organism evidence="2 4">
    <name type="scientific">Acinetobacter baumannii</name>
    <dbReference type="NCBI Taxonomy" id="470"/>
    <lineage>
        <taxon>Bacteria</taxon>
        <taxon>Pseudomonadati</taxon>
        <taxon>Pseudomonadota</taxon>
        <taxon>Gammaproteobacteria</taxon>
        <taxon>Moraxellales</taxon>
        <taxon>Moraxellaceae</taxon>
        <taxon>Acinetobacter</taxon>
        <taxon>Acinetobacter calcoaceticus/baumannii complex</taxon>
    </lineage>
</organism>
<evidence type="ECO:0000313" key="5">
    <source>
        <dbReference type="Proteomes" id="UP000252694"/>
    </source>
</evidence>
<reference evidence="4" key="2">
    <citation type="submission" date="2015-03" db="EMBL/GenBank/DDBJ databases">
        <authorList>
            <person name="Gallagher L.A."/>
            <person name="Hayden H.S."/>
            <person name="Weiss E.J."/>
            <person name="Hager K.R."/>
            <person name="Ramage E."/>
            <person name="Radey M.R."/>
            <person name="Bydalek R."/>
            <person name="Manoil C."/>
            <person name="Miller S.I."/>
            <person name="Brittnacher M.J."/>
        </authorList>
    </citation>
    <scope>NUCLEOTIDE SEQUENCE [LARGE SCALE GENOMIC DNA]</scope>
    <source>
        <strain evidence="4">AB5075-UW</strain>
    </source>
</reference>
<dbReference type="Proteomes" id="UP000032746">
    <property type="component" value="Chromosome"/>
</dbReference>
<protein>
    <submittedName>
        <fullName evidence="2">Uncharacterized protein</fullName>
    </submittedName>
</protein>